<dbReference type="Proteomes" id="UP001224644">
    <property type="component" value="Unassembled WGS sequence"/>
</dbReference>
<name>A0ABT8BPK0_9HYPH</name>
<gene>
    <name evidence="2" type="ORF">QWZ12_21250</name>
</gene>
<accession>A0ABT8BPK0</accession>
<keyword evidence="3" id="KW-1185">Reference proteome</keyword>
<comment type="caution">
    <text evidence="2">The sequence shown here is derived from an EMBL/GenBank/DDBJ whole genome shotgun (WGS) entry which is preliminary data.</text>
</comment>
<dbReference type="EMBL" id="JAUFPX010000037">
    <property type="protein sequence ID" value="MDN3593126.1"/>
    <property type="molecule type" value="Genomic_DNA"/>
</dbReference>
<evidence type="ECO:0000256" key="1">
    <source>
        <dbReference type="SAM" id="MobiDB-lite"/>
    </source>
</evidence>
<dbReference type="RefSeq" id="WP_238228564.1">
    <property type="nucleotide sequence ID" value="NZ_BPQD01000053.1"/>
</dbReference>
<evidence type="ECO:0000313" key="3">
    <source>
        <dbReference type="Proteomes" id="UP001224644"/>
    </source>
</evidence>
<evidence type="ECO:0000313" key="2">
    <source>
        <dbReference type="EMBL" id="MDN3593126.1"/>
    </source>
</evidence>
<organism evidence="2 3">
    <name type="scientific">Methylobacterium adhaesivum</name>
    <dbReference type="NCBI Taxonomy" id="333297"/>
    <lineage>
        <taxon>Bacteria</taxon>
        <taxon>Pseudomonadati</taxon>
        <taxon>Pseudomonadota</taxon>
        <taxon>Alphaproteobacteria</taxon>
        <taxon>Hyphomicrobiales</taxon>
        <taxon>Methylobacteriaceae</taxon>
        <taxon>Methylobacterium</taxon>
    </lineage>
</organism>
<sequence>MVETTLRNLFSPAAWRRLWDRLGDLEAAMAVTEGEIYDRRLSRLEAEVAALRAGVGIPPEARSRPAPRGADGSDTHQSNA</sequence>
<feature type="region of interest" description="Disordered" evidence="1">
    <location>
        <begin position="55"/>
        <end position="80"/>
    </location>
</feature>
<proteinExistence type="predicted"/>
<protein>
    <submittedName>
        <fullName evidence="2">Uncharacterized protein</fullName>
    </submittedName>
</protein>
<reference evidence="3" key="1">
    <citation type="journal article" date="2019" name="Int. J. Syst. Evol. Microbiol.">
        <title>The Global Catalogue of Microorganisms (GCM) 10K type strain sequencing project: providing services to taxonomists for standard genome sequencing and annotation.</title>
        <authorList>
            <consortium name="The Broad Institute Genomics Platform"/>
            <consortium name="The Broad Institute Genome Sequencing Center for Infectious Disease"/>
            <person name="Wu L."/>
            <person name="Ma J."/>
        </authorList>
    </citation>
    <scope>NUCLEOTIDE SEQUENCE [LARGE SCALE GENOMIC DNA]</scope>
    <source>
        <strain evidence="3">CECT 7069</strain>
    </source>
</reference>